<evidence type="ECO:0000313" key="1">
    <source>
        <dbReference type="EMBL" id="RCJ40718.1"/>
    </source>
</evidence>
<keyword evidence="2" id="KW-1185">Reference proteome</keyword>
<dbReference type="GO" id="GO:0004061">
    <property type="term" value="F:arylformamidase activity"/>
    <property type="evidence" value="ECO:0007669"/>
    <property type="project" value="InterPro"/>
</dbReference>
<dbReference type="AlphaFoldDB" id="A0A367RVX4"/>
<gene>
    <name evidence="1" type="ORF">A6770_09905</name>
</gene>
<dbReference type="PANTHER" id="PTHR31118:SF12">
    <property type="entry name" value="CYCLASE-LIKE PROTEIN 2"/>
    <property type="match status" value="1"/>
</dbReference>
<dbReference type="SUPFAM" id="SSF102198">
    <property type="entry name" value="Putative cyclase"/>
    <property type="match status" value="1"/>
</dbReference>
<dbReference type="Proteomes" id="UP000252107">
    <property type="component" value="Unassembled WGS sequence"/>
</dbReference>
<evidence type="ECO:0000313" key="2">
    <source>
        <dbReference type="Proteomes" id="UP000252107"/>
    </source>
</evidence>
<dbReference type="EMBL" id="LXQD01000043">
    <property type="protein sequence ID" value="RCJ40718.1"/>
    <property type="molecule type" value="Genomic_DNA"/>
</dbReference>
<protein>
    <submittedName>
        <fullName evidence="1">Cyclase</fullName>
    </submittedName>
</protein>
<dbReference type="Gene3D" id="3.50.30.50">
    <property type="entry name" value="Putative cyclase"/>
    <property type="match status" value="1"/>
</dbReference>
<reference evidence="1" key="1">
    <citation type="submission" date="2016-04" db="EMBL/GenBank/DDBJ databases">
        <authorList>
            <person name="Tabuchi Yagui T.R."/>
        </authorList>
    </citation>
    <scope>NUCLEOTIDE SEQUENCE [LARGE SCALE GENOMIC DNA]</scope>
    <source>
        <strain evidence="1">NIES-26</strain>
    </source>
</reference>
<sequence>MIQSQNQHAIAYSRVIHLSHVIDTAIPQWPGDPPVEFTTVAKLPENGYYLRCFSLGEHSATHINAPNSFHSFGVGIDQYSAQSLVVPAIVIDIHEAAAVYPDYALTIADILVWEEKYGKISPDSLVLLNTGWQDKWLDKNAFFNRDAQGIMHFPGFGSDATRFLLHERQIAGIGIDTHGVDPGQDDSFTTNRLVLEQPRIVLENLTNLHQLPPQGTTLVIGILRLRDGSGSPAAVLALVP</sequence>
<dbReference type="InterPro" id="IPR007325">
    <property type="entry name" value="KFase/CYL"/>
</dbReference>
<proteinExistence type="predicted"/>
<dbReference type="InterPro" id="IPR037175">
    <property type="entry name" value="KFase_sf"/>
</dbReference>
<dbReference type="PANTHER" id="PTHR31118">
    <property type="entry name" value="CYCLASE-LIKE PROTEIN 2"/>
    <property type="match status" value="1"/>
</dbReference>
<organism evidence="1 2">
    <name type="scientific">Nostoc minutum NIES-26</name>
    <dbReference type="NCBI Taxonomy" id="1844469"/>
    <lineage>
        <taxon>Bacteria</taxon>
        <taxon>Bacillati</taxon>
        <taxon>Cyanobacteriota</taxon>
        <taxon>Cyanophyceae</taxon>
        <taxon>Nostocales</taxon>
        <taxon>Nostocaceae</taxon>
        <taxon>Nostoc</taxon>
    </lineage>
</organism>
<dbReference type="GO" id="GO:0019441">
    <property type="term" value="P:L-tryptophan catabolic process to kynurenine"/>
    <property type="evidence" value="ECO:0007669"/>
    <property type="project" value="InterPro"/>
</dbReference>
<name>A0A367RVX4_9NOSO</name>
<dbReference type="Pfam" id="PF04199">
    <property type="entry name" value="Cyclase"/>
    <property type="match status" value="1"/>
</dbReference>
<accession>A0A367RVX4</accession>
<comment type="caution">
    <text evidence="1">The sequence shown here is derived from an EMBL/GenBank/DDBJ whole genome shotgun (WGS) entry which is preliminary data.</text>
</comment>